<dbReference type="Gene3D" id="3.40.50.10490">
    <property type="entry name" value="Glucose-6-phosphate isomerase like protein, domain 1"/>
    <property type="match status" value="1"/>
</dbReference>
<dbReference type="PANTHER" id="PTHR42745:SF1">
    <property type="entry name" value="ARABINOSE 5-PHOSPHATE ISOMERASE KDSD"/>
    <property type="match status" value="1"/>
</dbReference>
<keyword evidence="3 7" id="KW-0129">CBS domain</keyword>
<evidence type="ECO:0000256" key="2">
    <source>
        <dbReference type="ARBA" id="ARBA00022737"/>
    </source>
</evidence>
<feature type="site" description="Catalytically relevant" evidence="6">
    <location>
        <position position="61"/>
    </location>
</feature>
<dbReference type="InterPro" id="IPR050986">
    <property type="entry name" value="GutQ/KpsF_isomerases"/>
</dbReference>
<keyword evidence="2" id="KW-0677">Repeat</keyword>
<dbReference type="CDD" id="cd04604">
    <property type="entry name" value="CBS_pair_SIS_assoc"/>
    <property type="match status" value="1"/>
</dbReference>
<evidence type="ECO:0000313" key="11">
    <source>
        <dbReference type="Proteomes" id="UP000322080"/>
    </source>
</evidence>
<dbReference type="NCBIfam" id="TIGR00393">
    <property type="entry name" value="kpsF"/>
    <property type="match status" value="1"/>
</dbReference>
<dbReference type="InterPro" id="IPR046342">
    <property type="entry name" value="CBS_dom_sf"/>
</dbReference>
<sequence length="326" mass="34171">MKVAPISLGNARTVVDTARKVLQTEAKAIWDLAEILPPDFVPAVQMILSRRGRVIVSGIGKSGHIARKIAATLASTGTPAYFIHPSEASHGDLGMITSDDLCLLISNSGESAELRDLIYYCQRYSIPLIGISKRDGSTLMRAADLRLTLPDAPEACPIGVAPTTSTTMALALGDALAACLMSARQFEKTDFGVFHPGGRLGAEMATVAQLMHTGDKVPLVEAETSMRETVLTITEKGFGIAGVVRGGALIGVITDGDLRRRIDDLFDHTAGDIASPAPITVAPGDLAAKALAILEHHAVSALIVVDGPHGPVGVLHMHDLLRGGIA</sequence>
<dbReference type="Gene3D" id="3.10.580.10">
    <property type="entry name" value="CBS-domain"/>
    <property type="match status" value="1"/>
</dbReference>
<organism evidence="10 11">
    <name type="scientific">Maritimibacter fusiformis</name>
    <dbReference type="NCBI Taxonomy" id="2603819"/>
    <lineage>
        <taxon>Bacteria</taxon>
        <taxon>Pseudomonadati</taxon>
        <taxon>Pseudomonadota</taxon>
        <taxon>Alphaproteobacteria</taxon>
        <taxon>Rhodobacterales</taxon>
        <taxon>Roseobacteraceae</taxon>
        <taxon>Maritimibacter</taxon>
    </lineage>
</organism>
<keyword evidence="11" id="KW-1185">Reference proteome</keyword>
<proteinExistence type="inferred from homology"/>
<dbReference type="Pfam" id="PF01380">
    <property type="entry name" value="SIS"/>
    <property type="match status" value="1"/>
</dbReference>
<accession>A0A5D0RJZ6</accession>
<dbReference type="GO" id="GO:0005975">
    <property type="term" value="P:carbohydrate metabolic process"/>
    <property type="evidence" value="ECO:0007669"/>
    <property type="project" value="InterPro"/>
</dbReference>
<dbReference type="RefSeq" id="WP_148376521.1">
    <property type="nucleotide sequence ID" value="NZ_VSIY01000004.1"/>
</dbReference>
<evidence type="ECO:0000259" key="8">
    <source>
        <dbReference type="PROSITE" id="PS51371"/>
    </source>
</evidence>
<protein>
    <submittedName>
        <fullName evidence="10">KpsF/GutQ family sugar-phosphate isomerase</fullName>
    </submittedName>
</protein>
<dbReference type="InterPro" id="IPR001347">
    <property type="entry name" value="SIS_dom"/>
</dbReference>
<feature type="site" description="Catalytically relevant" evidence="6">
    <location>
        <position position="154"/>
    </location>
</feature>
<dbReference type="GO" id="GO:0046872">
    <property type="term" value="F:metal ion binding"/>
    <property type="evidence" value="ECO:0007669"/>
    <property type="project" value="UniProtKB-KW"/>
</dbReference>
<dbReference type="SUPFAM" id="SSF54631">
    <property type="entry name" value="CBS-domain pair"/>
    <property type="match status" value="1"/>
</dbReference>
<dbReference type="EMBL" id="VSIY01000004">
    <property type="protein sequence ID" value="TYB81940.1"/>
    <property type="molecule type" value="Genomic_DNA"/>
</dbReference>
<evidence type="ECO:0000256" key="5">
    <source>
        <dbReference type="PIRSR" id="PIRSR004692-2"/>
    </source>
</evidence>
<dbReference type="SUPFAM" id="SSF53697">
    <property type="entry name" value="SIS domain"/>
    <property type="match status" value="1"/>
</dbReference>
<gene>
    <name evidence="10" type="ORF">FVF75_04155</name>
</gene>
<dbReference type="PROSITE" id="PS51371">
    <property type="entry name" value="CBS"/>
    <property type="match status" value="2"/>
</dbReference>
<dbReference type="FunFam" id="3.40.50.10490:FF:000011">
    <property type="entry name" value="Arabinose 5-phosphate isomerase"/>
    <property type="match status" value="1"/>
</dbReference>
<evidence type="ECO:0000256" key="6">
    <source>
        <dbReference type="PIRSR" id="PIRSR004692-3"/>
    </source>
</evidence>
<dbReference type="PROSITE" id="PS51464">
    <property type="entry name" value="SIS"/>
    <property type="match status" value="1"/>
</dbReference>
<feature type="domain" description="CBS" evidence="8">
    <location>
        <begin position="274"/>
        <end position="326"/>
    </location>
</feature>
<dbReference type="PANTHER" id="PTHR42745">
    <property type="match status" value="1"/>
</dbReference>
<name>A0A5D0RJZ6_9RHOB</name>
<dbReference type="GO" id="GO:1901135">
    <property type="term" value="P:carbohydrate derivative metabolic process"/>
    <property type="evidence" value="ECO:0007669"/>
    <property type="project" value="InterPro"/>
</dbReference>
<evidence type="ECO:0000256" key="1">
    <source>
        <dbReference type="ARBA" id="ARBA00008165"/>
    </source>
</evidence>
<evidence type="ECO:0000313" key="10">
    <source>
        <dbReference type="EMBL" id="TYB81940.1"/>
    </source>
</evidence>
<keyword evidence="5" id="KW-0862">Zinc</keyword>
<dbReference type="InterPro" id="IPR000644">
    <property type="entry name" value="CBS_dom"/>
</dbReference>
<comment type="similarity">
    <text evidence="1 4">Belongs to the SIS family. GutQ/KpsF subfamily.</text>
</comment>
<dbReference type="InterPro" id="IPR004800">
    <property type="entry name" value="KdsD/KpsF-type"/>
</dbReference>
<feature type="binding site" evidence="5">
    <location>
        <position position="84"/>
    </location>
    <ligand>
        <name>Zn(2+)</name>
        <dbReference type="ChEBI" id="CHEBI:29105"/>
    </ligand>
</feature>
<evidence type="ECO:0000256" key="4">
    <source>
        <dbReference type="PIRNR" id="PIRNR004692"/>
    </source>
</evidence>
<feature type="site" description="Catalytically relevant" evidence="6">
    <location>
        <position position="195"/>
    </location>
</feature>
<dbReference type="AlphaFoldDB" id="A0A5D0RJZ6"/>
<comment type="caution">
    <text evidence="10">The sequence shown here is derived from an EMBL/GenBank/DDBJ whole genome shotgun (WGS) entry which is preliminary data.</text>
</comment>
<reference evidence="10 11" key="1">
    <citation type="submission" date="2019-08" db="EMBL/GenBank/DDBJ databases">
        <title>Identification of a novel species of the genus Boseongicola.</title>
        <authorList>
            <person name="Zhang X.-Q."/>
        </authorList>
    </citation>
    <scope>NUCLEOTIDE SEQUENCE [LARGE SCALE GENOMIC DNA]</scope>
    <source>
        <strain evidence="10 11">HY14</strain>
    </source>
</reference>
<keyword evidence="10" id="KW-0413">Isomerase</keyword>
<dbReference type="SMART" id="SM00116">
    <property type="entry name" value="CBS"/>
    <property type="match status" value="2"/>
</dbReference>
<dbReference type="Pfam" id="PF00571">
    <property type="entry name" value="CBS"/>
    <property type="match status" value="2"/>
</dbReference>
<keyword evidence="5" id="KW-0479">Metal-binding</keyword>
<dbReference type="InterPro" id="IPR035474">
    <property type="entry name" value="SIS_Kpsf"/>
</dbReference>
<dbReference type="CDD" id="cd05014">
    <property type="entry name" value="SIS_Kpsf"/>
    <property type="match status" value="1"/>
</dbReference>
<evidence type="ECO:0000259" key="9">
    <source>
        <dbReference type="PROSITE" id="PS51464"/>
    </source>
</evidence>
<dbReference type="GO" id="GO:0019146">
    <property type="term" value="F:arabinose-5-phosphate isomerase activity"/>
    <property type="evidence" value="ECO:0007669"/>
    <property type="project" value="UniProtKB-ARBA"/>
</dbReference>
<evidence type="ECO:0000256" key="3">
    <source>
        <dbReference type="ARBA" id="ARBA00023122"/>
    </source>
</evidence>
<dbReference type="PIRSF" id="PIRSF004692">
    <property type="entry name" value="KdsD_KpsF"/>
    <property type="match status" value="1"/>
</dbReference>
<feature type="domain" description="SIS" evidence="9">
    <location>
        <begin position="43"/>
        <end position="186"/>
    </location>
</feature>
<dbReference type="Proteomes" id="UP000322080">
    <property type="component" value="Unassembled WGS sequence"/>
</dbReference>
<feature type="site" description="Catalytically relevant" evidence="6">
    <location>
        <position position="113"/>
    </location>
</feature>
<feature type="domain" description="CBS" evidence="8">
    <location>
        <begin position="211"/>
        <end position="273"/>
    </location>
</feature>
<dbReference type="InterPro" id="IPR046348">
    <property type="entry name" value="SIS_dom_sf"/>
</dbReference>
<evidence type="ECO:0000256" key="7">
    <source>
        <dbReference type="PROSITE-ProRule" id="PRU00703"/>
    </source>
</evidence>
<dbReference type="GO" id="GO:0097367">
    <property type="term" value="F:carbohydrate derivative binding"/>
    <property type="evidence" value="ECO:0007669"/>
    <property type="project" value="InterPro"/>
</dbReference>